<dbReference type="EMBL" id="AM406670">
    <property type="protein sequence ID" value="CAL96495.1"/>
    <property type="molecule type" value="Genomic_DNA"/>
</dbReference>
<dbReference type="AlphaFoldDB" id="A1KCD9"/>
<dbReference type="HOGENOM" id="CLU_939766_0_0_4"/>
<proteinExistence type="predicted"/>
<accession>A1KCD9</accession>
<dbReference type="Proteomes" id="UP000002588">
    <property type="component" value="Chromosome"/>
</dbReference>
<keyword evidence="2" id="KW-1185">Reference proteome</keyword>
<dbReference type="STRING" id="62928.azo3879"/>
<evidence type="ECO:0000313" key="2">
    <source>
        <dbReference type="Proteomes" id="UP000002588"/>
    </source>
</evidence>
<evidence type="ECO:0000313" key="1">
    <source>
        <dbReference type="EMBL" id="CAL96495.1"/>
    </source>
</evidence>
<name>A1KCD9_AZOSB</name>
<reference evidence="1 2" key="1">
    <citation type="journal article" date="2006" name="Nat. Biotechnol.">
        <title>Complete genome of the mutualistic, N2-fixing grass endophyte Azoarcus sp. strain BH72.</title>
        <authorList>
            <person name="Krause A."/>
            <person name="Ramakumar A."/>
            <person name="Bartels D."/>
            <person name="Battistoni F."/>
            <person name="Bekel T."/>
            <person name="Boch J."/>
            <person name="Boehm M."/>
            <person name="Friedrich F."/>
            <person name="Hurek T."/>
            <person name="Krause L."/>
            <person name="Linke B."/>
            <person name="McHardy A.C."/>
            <person name="Sarkar A."/>
            <person name="Schneiker S."/>
            <person name="Syed A.A."/>
            <person name="Thauer R."/>
            <person name="Vorhoelter F.-J."/>
            <person name="Weidner S."/>
            <person name="Puehler A."/>
            <person name="Reinhold-Hurek B."/>
            <person name="Kaiser O."/>
            <person name="Goesmann A."/>
        </authorList>
    </citation>
    <scope>NUCLEOTIDE SEQUENCE [LARGE SCALE GENOMIC DNA]</scope>
    <source>
        <strain evidence="1 2">BH72</strain>
    </source>
</reference>
<protein>
    <submittedName>
        <fullName evidence="1">Uncharacterized protein</fullName>
    </submittedName>
</protein>
<dbReference type="eggNOG" id="ENOG5032ZI2">
    <property type="taxonomic scope" value="Bacteria"/>
</dbReference>
<dbReference type="RefSeq" id="WP_011767601.1">
    <property type="nucleotide sequence ID" value="NC_008702.1"/>
</dbReference>
<gene>
    <name evidence="1" type="ordered locus">azo3879</name>
</gene>
<organism evidence="1 2">
    <name type="scientific">Azoarcus sp. (strain BH72)</name>
    <dbReference type="NCBI Taxonomy" id="418699"/>
    <lineage>
        <taxon>Bacteria</taxon>
        <taxon>Pseudomonadati</taxon>
        <taxon>Pseudomonadota</taxon>
        <taxon>Betaproteobacteria</taxon>
        <taxon>Rhodocyclales</taxon>
        <taxon>Zoogloeaceae</taxon>
        <taxon>Azoarcus</taxon>
    </lineage>
</organism>
<sequence length="335" mass="37247">MTQIGEGVQIGMVDADDLDCPFDHDNPEPPTVENQLIGSGTKLATKMGNGTSTHLYAPLVKKCEQIDNPKDRSGHPFANKAKVVHIRDRDAATGKDYEHRYPVTCAAHHLVPAQEALKQSHLLAFMVKKGETAKLKDKDFSKGVVWANVGYEVNGAENGIYLPGSYAVGGGRGGLKLWVENDDMPDKEEEDVTEEADPASPQLYGRLNEISAANRKWQYVRQAVAKAPGQFHDRHVDYSNFVTSVLDKIFEDYRRRYFKSFIEFQCPKCEERAEKARKQGVPTPFGLVARLNGLSRNLAAFLNGSTWRRNIYTSKWGQAYMEAVKAGNKAAGPDT</sequence>
<dbReference type="KEGG" id="azo:azo3879"/>
<dbReference type="KEGG" id="aoa:dqs_4023"/>